<feature type="region of interest" description="Disordered" evidence="5">
    <location>
        <begin position="1"/>
        <end position="61"/>
    </location>
</feature>
<dbReference type="Pfam" id="PF07717">
    <property type="entry name" value="OB_NTP_bind"/>
    <property type="match status" value="1"/>
</dbReference>
<dbReference type="SMART" id="SM00847">
    <property type="entry name" value="HA2"/>
    <property type="match status" value="1"/>
</dbReference>
<proteinExistence type="predicted"/>
<evidence type="ECO:0000259" key="7">
    <source>
        <dbReference type="PROSITE" id="PS51194"/>
    </source>
</evidence>
<dbReference type="InterPro" id="IPR007502">
    <property type="entry name" value="Helicase-assoc_dom"/>
</dbReference>
<dbReference type="Proteomes" id="UP001596302">
    <property type="component" value="Unassembled WGS sequence"/>
</dbReference>
<dbReference type="NCBIfam" id="NF008348">
    <property type="entry name" value="PRK11131.1"/>
    <property type="match status" value="1"/>
</dbReference>
<dbReference type="InterPro" id="IPR048333">
    <property type="entry name" value="HA2_WH"/>
</dbReference>
<feature type="compositionally biased region" description="Low complexity" evidence="5">
    <location>
        <begin position="1"/>
        <end position="19"/>
    </location>
</feature>
<gene>
    <name evidence="8" type="primary">hrpA</name>
    <name evidence="8" type="ORF">ACFQE5_15940</name>
</gene>
<dbReference type="SMART" id="SM00490">
    <property type="entry name" value="HELICc"/>
    <property type="match status" value="1"/>
</dbReference>
<dbReference type="SUPFAM" id="SSF52540">
    <property type="entry name" value="P-loop containing nucleoside triphosphate hydrolases"/>
    <property type="match status" value="1"/>
</dbReference>
<feature type="region of interest" description="Disordered" evidence="5">
    <location>
        <begin position="585"/>
        <end position="611"/>
    </location>
</feature>
<name>A0ABW1J4E5_9PSEU</name>
<dbReference type="InterPro" id="IPR011709">
    <property type="entry name" value="DEAD-box_helicase_OB_fold"/>
</dbReference>
<dbReference type="InterPro" id="IPR011545">
    <property type="entry name" value="DEAD/DEAH_box_helicase_dom"/>
</dbReference>
<dbReference type="PROSITE" id="PS51192">
    <property type="entry name" value="HELICASE_ATP_BIND_1"/>
    <property type="match status" value="1"/>
</dbReference>
<protein>
    <submittedName>
        <fullName evidence="8">ATP-dependent RNA helicase HrpA</fullName>
        <ecNumber evidence="8">3.6.4.13</ecNumber>
    </submittedName>
</protein>
<organism evidence="8 9">
    <name type="scientific">Pseudonocardia hispaniensis</name>
    <dbReference type="NCBI Taxonomy" id="904933"/>
    <lineage>
        <taxon>Bacteria</taxon>
        <taxon>Bacillati</taxon>
        <taxon>Actinomycetota</taxon>
        <taxon>Actinomycetes</taxon>
        <taxon>Pseudonocardiales</taxon>
        <taxon>Pseudonocardiaceae</taxon>
        <taxon>Pseudonocardia</taxon>
    </lineage>
</organism>
<dbReference type="CDD" id="cd18791">
    <property type="entry name" value="SF2_C_RHA"/>
    <property type="match status" value="1"/>
</dbReference>
<feature type="domain" description="Helicase C-terminal" evidence="7">
    <location>
        <begin position="334"/>
        <end position="504"/>
    </location>
</feature>
<dbReference type="InterPro" id="IPR027417">
    <property type="entry name" value="P-loop_NTPase"/>
</dbReference>
<dbReference type="PANTHER" id="PTHR18934">
    <property type="entry name" value="ATP-DEPENDENT RNA HELICASE"/>
    <property type="match status" value="1"/>
</dbReference>
<evidence type="ECO:0000313" key="9">
    <source>
        <dbReference type="Proteomes" id="UP001596302"/>
    </source>
</evidence>
<dbReference type="GO" id="GO:0016787">
    <property type="term" value="F:hydrolase activity"/>
    <property type="evidence" value="ECO:0007669"/>
    <property type="project" value="UniProtKB-KW"/>
</dbReference>
<evidence type="ECO:0000256" key="1">
    <source>
        <dbReference type="ARBA" id="ARBA00022741"/>
    </source>
</evidence>
<feature type="domain" description="Helicase ATP-binding" evidence="6">
    <location>
        <begin position="139"/>
        <end position="302"/>
    </location>
</feature>
<keyword evidence="9" id="KW-1185">Reference proteome</keyword>
<dbReference type="InterPro" id="IPR014001">
    <property type="entry name" value="Helicase_ATP-bd"/>
</dbReference>
<evidence type="ECO:0000313" key="8">
    <source>
        <dbReference type="EMBL" id="MFC5995703.1"/>
    </source>
</evidence>
<evidence type="ECO:0000256" key="3">
    <source>
        <dbReference type="ARBA" id="ARBA00022806"/>
    </source>
</evidence>
<keyword evidence="4" id="KW-0067">ATP-binding</keyword>
<dbReference type="InterPro" id="IPR003593">
    <property type="entry name" value="AAA+_ATPase"/>
</dbReference>
<evidence type="ECO:0000256" key="4">
    <source>
        <dbReference type="ARBA" id="ARBA00022840"/>
    </source>
</evidence>
<dbReference type="InterPro" id="IPR024590">
    <property type="entry name" value="HrpA_C"/>
</dbReference>
<dbReference type="Pfam" id="PF21010">
    <property type="entry name" value="HA2_C"/>
    <property type="match status" value="1"/>
</dbReference>
<dbReference type="EC" id="3.6.4.13" evidence="8"/>
<evidence type="ECO:0000259" key="6">
    <source>
        <dbReference type="PROSITE" id="PS51192"/>
    </source>
</evidence>
<dbReference type="Pfam" id="PF00271">
    <property type="entry name" value="Helicase_C"/>
    <property type="match status" value="1"/>
</dbReference>
<dbReference type="EMBL" id="JBHSQW010000033">
    <property type="protein sequence ID" value="MFC5995703.1"/>
    <property type="molecule type" value="Genomic_DNA"/>
</dbReference>
<keyword evidence="2 8" id="KW-0378">Hydrolase</keyword>
<dbReference type="Gene3D" id="3.40.50.300">
    <property type="entry name" value="P-loop containing nucleotide triphosphate hydrolases"/>
    <property type="match status" value="2"/>
</dbReference>
<dbReference type="InterPro" id="IPR010222">
    <property type="entry name" value="RNA_helicase_HrpA"/>
</dbReference>
<keyword evidence="3 8" id="KW-0347">Helicase</keyword>
<dbReference type="NCBIfam" id="TIGR01967">
    <property type="entry name" value="DEAH_box_HrpA"/>
    <property type="match status" value="1"/>
</dbReference>
<evidence type="ECO:0000256" key="2">
    <source>
        <dbReference type="ARBA" id="ARBA00022801"/>
    </source>
</evidence>
<dbReference type="SMART" id="SM00382">
    <property type="entry name" value="AAA"/>
    <property type="match status" value="1"/>
</dbReference>
<comment type="caution">
    <text evidence="8">The sequence shown here is derived from an EMBL/GenBank/DDBJ whole genome shotgun (WGS) entry which is preliminary data.</text>
</comment>
<dbReference type="SMART" id="SM00487">
    <property type="entry name" value="DEXDc"/>
    <property type="match status" value="1"/>
</dbReference>
<dbReference type="Pfam" id="PF11898">
    <property type="entry name" value="DUF3418"/>
    <property type="match status" value="1"/>
</dbReference>
<sequence length="1363" mass="151065">MSSPTTRATGARPAPTAGPAVPPDVAPNPGDGASTRARPRRRGPRGRGPTRPTLRPDDARTTELAARITELGLRDADQLGRRLEGTRRLIDDGAYERALAEIGHAVEVAEHRLQRRSAALGRISYPPELPVSARREDIAAAIRDHQVVVLAGETGSGKTTQLPKICLELGRGVRGMIGHTQPRRLAARTVAARIAEELGTELGEIVGWKVRFTDQVGDHTMVKLMTDGILLAELAGDRMLRQYDTLIIDEAHERSLNIDFILGYLTRLLTQRSDLKVIITSATIDPERFAEHFTEALGAPVPIVEVSGRSYPVEIRYRPVVDPDDPDADPDRDQLDAIADAVTELQREGPGDILVFLPGEREIRDTADALAKRRFRNTEILPLYARLSTAEQHRVFAPHPGNRIVLATNVAETSLTVPGIRYVVDAGTARISRYSRRLKVQRLPIEKVSQASANQRAGRCGRTSDGICIRLYAQDDFDARPEFTDPEILRTNLASVVLQMIALDLGEIAKFPFVEPPDPRAVADGLALLHELGALENGNRLTAVGRALARLPVDPRLGRMLVEADRTGCLREVLVIAAALSVQDPRERPTEQRQAADAKHARFVGEGSESGTSIDAAGSDFLAFLNLWTYLDEQRAALSGNRFRRLCRDEFLHFLRIREWQDLHGQLRQAARTAGMTLNDVPANPDRIHIAVLSGLLSQVGLREAETREYSGARGAKFVIFPGSPLAKRPPRWVMAAELVETSRLFARTVARIKPEWIEPLAGHLVKRSYSEPRWSRNRAAVVATERVTLHGVPIVANRTVDFARVDREVSRELFIRHALVEGDWDTRHRFFHANRELLSDVEDLEHRARRRDLVVDAETLVAFYEERVPEHVVSGRHFDSWWKKTSRQRPELLDFTEEMLRTAQAAEVDRDAYPDHLEAGGLTLPLSYAFEPGHHTDGVTVDVPVAALHQVDPTPFTWQVPGLREELVTALIKTLPKTLRRHFAPAPDHARAVLARLTAGDEPLLDGLERELGRMRGVAIPREAWELDRLPDHLTVTFRVLDEKGRELARGTDLEALRRDLAPTVREELAAAGVDIERSGLTTWTIGALPREHPIRRGTHTVTGYPGLVDRGTSVDVRVFPTAAERDPAHHRGVRRLLLLDTPSPVRQVQRELDNSAKLTLARNPHGSVAALLEDCVTAAADALIAAAGGPAWDDPSYARLRKLFADRLAGTTLQVLHAVRDVLAGWHRVQSLLGELRAPVLAAAVADITAQLSDLVGPGFVAATGAQRLADVARYLEAMQRRIEKLRADPARDAQWTMQVRLVADEYAAELAAVPPGVAPSPPLREIRWMIEELRVSLYAHPMRTRYPISTKRILAALSRL</sequence>
<keyword evidence="1" id="KW-0547">Nucleotide-binding</keyword>
<feature type="compositionally biased region" description="Low complexity" evidence="5">
    <location>
        <begin position="27"/>
        <end position="36"/>
    </location>
</feature>
<dbReference type="GO" id="GO:0003724">
    <property type="term" value="F:RNA helicase activity"/>
    <property type="evidence" value="ECO:0007669"/>
    <property type="project" value="UniProtKB-EC"/>
</dbReference>
<dbReference type="PANTHER" id="PTHR18934:SF99">
    <property type="entry name" value="ATP-DEPENDENT RNA HELICASE DHX37-RELATED"/>
    <property type="match status" value="1"/>
</dbReference>
<dbReference type="Pfam" id="PF04408">
    <property type="entry name" value="WHD_HA2"/>
    <property type="match status" value="1"/>
</dbReference>
<dbReference type="Gene3D" id="1.20.120.1080">
    <property type="match status" value="1"/>
</dbReference>
<feature type="compositionally biased region" description="Basic and acidic residues" evidence="5">
    <location>
        <begin position="585"/>
        <end position="600"/>
    </location>
</feature>
<dbReference type="RefSeq" id="WP_379585907.1">
    <property type="nucleotide sequence ID" value="NZ_JBHSQW010000033.1"/>
</dbReference>
<evidence type="ECO:0000256" key="5">
    <source>
        <dbReference type="SAM" id="MobiDB-lite"/>
    </source>
</evidence>
<accession>A0ABW1J4E5</accession>
<reference evidence="9" key="1">
    <citation type="journal article" date="2019" name="Int. J. Syst. Evol. Microbiol.">
        <title>The Global Catalogue of Microorganisms (GCM) 10K type strain sequencing project: providing services to taxonomists for standard genome sequencing and annotation.</title>
        <authorList>
            <consortium name="The Broad Institute Genomics Platform"/>
            <consortium name="The Broad Institute Genome Sequencing Center for Infectious Disease"/>
            <person name="Wu L."/>
            <person name="Ma J."/>
        </authorList>
    </citation>
    <scope>NUCLEOTIDE SEQUENCE [LARGE SCALE GENOMIC DNA]</scope>
    <source>
        <strain evidence="9">CCM 8391</strain>
    </source>
</reference>
<dbReference type="InterPro" id="IPR001650">
    <property type="entry name" value="Helicase_C-like"/>
</dbReference>
<dbReference type="Pfam" id="PF00270">
    <property type="entry name" value="DEAD"/>
    <property type="match status" value="1"/>
</dbReference>
<dbReference type="PROSITE" id="PS51194">
    <property type="entry name" value="HELICASE_CTER"/>
    <property type="match status" value="1"/>
</dbReference>